<dbReference type="EMBL" id="BFAV01000127">
    <property type="protein sequence ID" value="GBF34148.1"/>
    <property type="molecule type" value="Genomic_DNA"/>
</dbReference>
<dbReference type="GO" id="GO:0030246">
    <property type="term" value="F:carbohydrate binding"/>
    <property type="evidence" value="ECO:0007669"/>
    <property type="project" value="UniProtKB-KW"/>
</dbReference>
<dbReference type="CDD" id="cd00118">
    <property type="entry name" value="LysM"/>
    <property type="match status" value="1"/>
</dbReference>
<dbReference type="Gene3D" id="3.10.350.10">
    <property type="entry name" value="LysM domain"/>
    <property type="match status" value="1"/>
</dbReference>
<dbReference type="Proteomes" id="UP000239549">
    <property type="component" value="Unassembled WGS sequence"/>
</dbReference>
<name>A0A2L2XD22_9FIRM</name>
<dbReference type="InterPro" id="IPR052196">
    <property type="entry name" value="Bact_Kbp"/>
</dbReference>
<dbReference type="PANTHER" id="PTHR34700">
    <property type="entry name" value="POTASSIUM BINDING PROTEIN KBP"/>
    <property type="match status" value="1"/>
</dbReference>
<dbReference type="PANTHER" id="PTHR34700:SF4">
    <property type="entry name" value="PHAGE-LIKE ELEMENT PBSX PROTEIN XKDP"/>
    <property type="match status" value="1"/>
</dbReference>
<keyword evidence="3" id="KW-0430">Lectin</keyword>
<dbReference type="RefSeq" id="WP_104372442.1">
    <property type="nucleotide sequence ID" value="NZ_BFAV01000127.1"/>
</dbReference>
<keyword evidence="4" id="KW-1185">Reference proteome</keyword>
<dbReference type="OrthoDB" id="9800780at2"/>
<sequence>MAETVVLGGITVTPGPRGQINYSNPRAIAKIDIPGAAPTYQDMGADETIISWTGVFIDDNAYARAVEIENMKNAGQPVALQVGIYAEISKNVRIRKFDWDLLRQNRVNYSIELVVDTVSPTPSKVLQQAPAQSGSSGTTVQTQPQGKTYTVKQGDTLWALAQKNLGNGTRWREIASANKILDPSKLQVGQKIVISG</sequence>
<organism evidence="3 4">
    <name type="scientific">Desulfocucumis palustris</name>
    <dbReference type="NCBI Taxonomy" id="1898651"/>
    <lineage>
        <taxon>Bacteria</taxon>
        <taxon>Bacillati</taxon>
        <taxon>Bacillota</taxon>
        <taxon>Clostridia</taxon>
        <taxon>Eubacteriales</taxon>
        <taxon>Desulfocucumaceae</taxon>
        <taxon>Desulfocucumis</taxon>
    </lineage>
</organism>
<feature type="region of interest" description="Disordered" evidence="1">
    <location>
        <begin position="127"/>
        <end position="147"/>
    </location>
</feature>
<dbReference type="Pfam" id="PF01476">
    <property type="entry name" value="LysM"/>
    <property type="match status" value="1"/>
</dbReference>
<dbReference type="PROSITE" id="PS51782">
    <property type="entry name" value="LYSM"/>
    <property type="match status" value="1"/>
</dbReference>
<evidence type="ECO:0000256" key="1">
    <source>
        <dbReference type="SAM" id="MobiDB-lite"/>
    </source>
</evidence>
<dbReference type="InterPro" id="IPR036779">
    <property type="entry name" value="LysM_dom_sf"/>
</dbReference>
<dbReference type="InterPro" id="IPR018392">
    <property type="entry name" value="LysM"/>
</dbReference>
<proteinExistence type="predicted"/>
<evidence type="ECO:0000259" key="2">
    <source>
        <dbReference type="PROSITE" id="PS51782"/>
    </source>
</evidence>
<evidence type="ECO:0000313" key="3">
    <source>
        <dbReference type="EMBL" id="GBF34148.1"/>
    </source>
</evidence>
<reference evidence="4" key="1">
    <citation type="submission" date="2018-02" db="EMBL/GenBank/DDBJ databases">
        <title>Genome sequence of Desulfocucumis palustris strain NAW-5.</title>
        <authorList>
            <person name="Watanabe M."/>
            <person name="Kojima H."/>
            <person name="Fukui M."/>
        </authorList>
    </citation>
    <scope>NUCLEOTIDE SEQUENCE [LARGE SCALE GENOMIC DNA]</scope>
    <source>
        <strain evidence="4">NAW-5</strain>
    </source>
</reference>
<dbReference type="SUPFAM" id="SSF54106">
    <property type="entry name" value="LysM domain"/>
    <property type="match status" value="1"/>
</dbReference>
<protein>
    <submittedName>
        <fullName evidence="3">Mannose-binding lectin</fullName>
    </submittedName>
</protein>
<evidence type="ECO:0000313" key="4">
    <source>
        <dbReference type="Proteomes" id="UP000239549"/>
    </source>
</evidence>
<dbReference type="SMART" id="SM00257">
    <property type="entry name" value="LysM"/>
    <property type="match status" value="1"/>
</dbReference>
<dbReference type="AlphaFoldDB" id="A0A2L2XD22"/>
<gene>
    <name evidence="3" type="ORF">DCCM_3260</name>
</gene>
<accession>A0A2L2XD22</accession>
<comment type="caution">
    <text evidence="3">The sequence shown here is derived from an EMBL/GenBank/DDBJ whole genome shotgun (WGS) entry which is preliminary data.</text>
</comment>
<feature type="domain" description="LysM" evidence="2">
    <location>
        <begin position="147"/>
        <end position="194"/>
    </location>
</feature>